<feature type="transmembrane region" description="Helical" evidence="5">
    <location>
        <begin position="156"/>
        <end position="176"/>
    </location>
</feature>
<evidence type="ECO:0000313" key="7">
    <source>
        <dbReference type="Proteomes" id="UP000318878"/>
    </source>
</evidence>
<dbReference type="Proteomes" id="UP000318878">
    <property type="component" value="Unassembled WGS sequence"/>
</dbReference>
<dbReference type="EMBL" id="SJPF01000002">
    <property type="protein sequence ID" value="TWT34389.1"/>
    <property type="molecule type" value="Genomic_DNA"/>
</dbReference>
<sequence length="204" mass="22224">MELVAALAKIPFTLTLVTALIIAAIWTKTHRAALPEADLRDYGYAPRHLWRLAWRRIFTSIFLTVGGWRLYASLLAAGLLVGVLEWNFGTWPAVVLFFAIHALTLVIEAVVIVAPLRYFQHPLGETLHGTHDVGPSAGYYGCFGGWLSMSGDSMTLIGIVALYLSLRVLFSLFFAAKDTGDLPADTAHLVAFALGLALGDVWPA</sequence>
<accession>A0A5C5V959</accession>
<comment type="caution">
    <text evidence="6">The sequence shown here is derived from an EMBL/GenBank/DDBJ whole genome shotgun (WGS) entry which is preliminary data.</text>
</comment>
<name>A0A5C5V959_9BACT</name>
<feature type="transmembrane region" description="Helical" evidence="5">
    <location>
        <begin position="57"/>
        <end position="84"/>
    </location>
</feature>
<dbReference type="AlphaFoldDB" id="A0A5C5V959"/>
<evidence type="ECO:0000256" key="1">
    <source>
        <dbReference type="ARBA" id="ARBA00004141"/>
    </source>
</evidence>
<proteinExistence type="predicted"/>
<evidence type="ECO:0000256" key="2">
    <source>
        <dbReference type="ARBA" id="ARBA00022692"/>
    </source>
</evidence>
<evidence type="ECO:0008006" key="8">
    <source>
        <dbReference type="Google" id="ProtNLM"/>
    </source>
</evidence>
<protein>
    <recommendedName>
        <fullName evidence="8">Rhomboid family protein</fullName>
    </recommendedName>
</protein>
<keyword evidence="7" id="KW-1185">Reference proteome</keyword>
<keyword evidence="3 5" id="KW-1133">Transmembrane helix</keyword>
<comment type="subcellular location">
    <subcellularLocation>
        <location evidence="1">Membrane</location>
        <topology evidence="1">Multi-pass membrane protein</topology>
    </subcellularLocation>
</comment>
<dbReference type="Gene3D" id="1.20.1540.10">
    <property type="entry name" value="Rhomboid-like"/>
    <property type="match status" value="1"/>
</dbReference>
<evidence type="ECO:0000256" key="3">
    <source>
        <dbReference type="ARBA" id="ARBA00022989"/>
    </source>
</evidence>
<evidence type="ECO:0000256" key="5">
    <source>
        <dbReference type="SAM" id="Phobius"/>
    </source>
</evidence>
<keyword evidence="4 5" id="KW-0472">Membrane</keyword>
<reference evidence="6 7" key="1">
    <citation type="submission" date="2019-02" db="EMBL/GenBank/DDBJ databases">
        <title>Deep-cultivation of Planctomycetes and their phenomic and genomic characterization uncovers novel biology.</title>
        <authorList>
            <person name="Wiegand S."/>
            <person name="Jogler M."/>
            <person name="Boedeker C."/>
            <person name="Pinto D."/>
            <person name="Vollmers J."/>
            <person name="Rivas-Marin E."/>
            <person name="Kohn T."/>
            <person name="Peeters S.H."/>
            <person name="Heuer A."/>
            <person name="Rast P."/>
            <person name="Oberbeckmann S."/>
            <person name="Bunk B."/>
            <person name="Jeske O."/>
            <person name="Meyerdierks A."/>
            <person name="Storesund J.E."/>
            <person name="Kallscheuer N."/>
            <person name="Luecker S."/>
            <person name="Lage O.M."/>
            <person name="Pohl T."/>
            <person name="Merkel B.J."/>
            <person name="Hornburger P."/>
            <person name="Mueller R.-W."/>
            <person name="Bruemmer F."/>
            <person name="Labrenz M."/>
            <person name="Spormann A.M."/>
            <person name="Op Den Camp H."/>
            <person name="Overmann J."/>
            <person name="Amann R."/>
            <person name="Jetten M.S.M."/>
            <person name="Mascher T."/>
            <person name="Medema M.H."/>
            <person name="Devos D.P."/>
            <person name="Kaster A.-K."/>
            <person name="Ovreas L."/>
            <person name="Rohde M."/>
            <person name="Galperin M.Y."/>
            <person name="Jogler C."/>
        </authorList>
    </citation>
    <scope>NUCLEOTIDE SEQUENCE [LARGE SCALE GENOMIC DNA]</scope>
    <source>
        <strain evidence="6 7">Enr8</strain>
    </source>
</reference>
<keyword evidence="2 5" id="KW-0812">Transmembrane</keyword>
<organism evidence="6 7">
    <name type="scientific">Blastopirellula retiformator</name>
    <dbReference type="NCBI Taxonomy" id="2527970"/>
    <lineage>
        <taxon>Bacteria</taxon>
        <taxon>Pseudomonadati</taxon>
        <taxon>Planctomycetota</taxon>
        <taxon>Planctomycetia</taxon>
        <taxon>Pirellulales</taxon>
        <taxon>Pirellulaceae</taxon>
        <taxon>Blastopirellula</taxon>
    </lineage>
</organism>
<evidence type="ECO:0000313" key="6">
    <source>
        <dbReference type="EMBL" id="TWT34389.1"/>
    </source>
</evidence>
<gene>
    <name evidence="6" type="ORF">Enr8_17970</name>
</gene>
<dbReference type="SUPFAM" id="SSF144091">
    <property type="entry name" value="Rhomboid-like"/>
    <property type="match status" value="1"/>
</dbReference>
<feature type="transmembrane region" description="Helical" evidence="5">
    <location>
        <begin position="6"/>
        <end position="26"/>
    </location>
</feature>
<dbReference type="GO" id="GO:0016020">
    <property type="term" value="C:membrane"/>
    <property type="evidence" value="ECO:0007669"/>
    <property type="project" value="UniProtKB-SubCell"/>
</dbReference>
<feature type="transmembrane region" description="Helical" evidence="5">
    <location>
        <begin position="90"/>
        <end position="114"/>
    </location>
</feature>
<evidence type="ECO:0000256" key="4">
    <source>
        <dbReference type="ARBA" id="ARBA00023136"/>
    </source>
</evidence>
<dbReference type="InterPro" id="IPR035952">
    <property type="entry name" value="Rhomboid-like_sf"/>
</dbReference>